<dbReference type="Gene3D" id="1.10.600.10">
    <property type="entry name" value="Farnesyl Diphosphate Synthase"/>
    <property type="match status" value="1"/>
</dbReference>
<accession>A0A6S7JUP8</accession>
<evidence type="ECO:0000313" key="1">
    <source>
        <dbReference type="EMBL" id="CAB4036495.1"/>
    </source>
</evidence>
<dbReference type="EMBL" id="CACRXK020022104">
    <property type="protein sequence ID" value="CAB4036495.1"/>
    <property type="molecule type" value="Genomic_DNA"/>
</dbReference>
<dbReference type="InterPro" id="IPR008949">
    <property type="entry name" value="Isoprenoid_synthase_dom_sf"/>
</dbReference>
<sequence>MSCDYDVRVPSKWTVPHKKMLTEVEDKELFALDKLLHWVNETSLTTEEGAKIVFKKLDAHFYLRCLFPILPDDSTSVKIFQLNLHFLILGYIIDDKIEKYNQDEINELISGYNNLKNQVSKTFPKFPSISEMKHSLCNMKNDYSISAVATLVDYVNKTTLILLEGDVAEDKVVNYRKRLSNAIAVYLDALLSKTKTGCEISENEMLWRRCFDALALGVYMSTEVFSKTLVKKHVLPISEFYKFYSLSILFCVVINDLYSYERDKMDDSDSIIKVWFTQKNVTDMTTAASKVAKILNAIIQQMYLFVEE</sequence>
<evidence type="ECO:0000313" key="2">
    <source>
        <dbReference type="Proteomes" id="UP001152795"/>
    </source>
</evidence>
<organism evidence="1 2">
    <name type="scientific">Paramuricea clavata</name>
    <name type="common">Red gorgonian</name>
    <name type="synonym">Violescent sea-whip</name>
    <dbReference type="NCBI Taxonomy" id="317549"/>
    <lineage>
        <taxon>Eukaryota</taxon>
        <taxon>Metazoa</taxon>
        <taxon>Cnidaria</taxon>
        <taxon>Anthozoa</taxon>
        <taxon>Octocorallia</taxon>
        <taxon>Malacalcyonacea</taxon>
        <taxon>Plexauridae</taxon>
        <taxon>Paramuricea</taxon>
    </lineage>
</organism>
<gene>
    <name evidence="1" type="ORF">PACLA_8A057526</name>
</gene>
<reference evidence="1" key="1">
    <citation type="submission" date="2020-04" db="EMBL/GenBank/DDBJ databases">
        <authorList>
            <person name="Alioto T."/>
            <person name="Alioto T."/>
            <person name="Gomez Garrido J."/>
        </authorList>
    </citation>
    <scope>NUCLEOTIDE SEQUENCE</scope>
    <source>
        <strain evidence="1">A484AB</strain>
    </source>
</reference>
<dbReference type="SUPFAM" id="SSF48576">
    <property type="entry name" value="Terpenoid synthases"/>
    <property type="match status" value="1"/>
</dbReference>
<comment type="caution">
    <text evidence="1">The sequence shown here is derived from an EMBL/GenBank/DDBJ whole genome shotgun (WGS) entry which is preliminary data.</text>
</comment>
<feature type="non-terminal residue" evidence="1">
    <location>
        <position position="308"/>
    </location>
</feature>
<name>A0A6S7JUP8_PARCT</name>
<dbReference type="AlphaFoldDB" id="A0A6S7JUP8"/>
<dbReference type="Proteomes" id="UP001152795">
    <property type="component" value="Unassembled WGS sequence"/>
</dbReference>
<keyword evidence="2" id="KW-1185">Reference proteome</keyword>
<protein>
    <submittedName>
        <fullName evidence="1">Uncharacterized protein</fullName>
    </submittedName>
</protein>
<proteinExistence type="predicted"/>